<protein>
    <submittedName>
        <fullName evidence="1">Uncharacterized protein</fullName>
    </submittedName>
</protein>
<name>X0WKE7_9ZZZZ</name>
<accession>X0WKE7</accession>
<dbReference type="AlphaFoldDB" id="X0WKE7"/>
<gene>
    <name evidence="1" type="ORF">S01H1_64694</name>
</gene>
<evidence type="ECO:0000313" key="1">
    <source>
        <dbReference type="EMBL" id="GAG31130.1"/>
    </source>
</evidence>
<organism evidence="1">
    <name type="scientific">marine sediment metagenome</name>
    <dbReference type="NCBI Taxonomy" id="412755"/>
    <lineage>
        <taxon>unclassified sequences</taxon>
        <taxon>metagenomes</taxon>
        <taxon>ecological metagenomes</taxon>
    </lineage>
</organism>
<proteinExistence type="predicted"/>
<sequence>MDMQDALERLVDSHGVQEYGLGYAPCFSSNAGFAPPLSASYYPAYPVVHPEPAVIQHPKYVFVAKCKNCHREYHLDPNRPIPPAYCGLGMTHGCGSSEWHVLKRLIEVEADEYVDDCAYHDDDMLVTRPRASCQVGTYYAEPEPGCITLPPMTRKDADTFREKWNRAMHRVKRGALTSLWHVSDYSQVTHEDL</sequence>
<dbReference type="EMBL" id="BARS01042653">
    <property type="protein sequence ID" value="GAG31130.1"/>
    <property type="molecule type" value="Genomic_DNA"/>
</dbReference>
<reference evidence="1" key="1">
    <citation type="journal article" date="2014" name="Front. Microbiol.">
        <title>High frequency of phylogenetically diverse reductive dehalogenase-homologous genes in deep subseafloor sedimentary metagenomes.</title>
        <authorList>
            <person name="Kawai M."/>
            <person name="Futagami T."/>
            <person name="Toyoda A."/>
            <person name="Takaki Y."/>
            <person name="Nishi S."/>
            <person name="Hori S."/>
            <person name="Arai W."/>
            <person name="Tsubouchi T."/>
            <person name="Morono Y."/>
            <person name="Uchiyama I."/>
            <person name="Ito T."/>
            <person name="Fujiyama A."/>
            <person name="Inagaki F."/>
            <person name="Takami H."/>
        </authorList>
    </citation>
    <scope>NUCLEOTIDE SEQUENCE</scope>
    <source>
        <strain evidence="1">Expedition CK06-06</strain>
    </source>
</reference>
<comment type="caution">
    <text evidence="1">The sequence shown here is derived from an EMBL/GenBank/DDBJ whole genome shotgun (WGS) entry which is preliminary data.</text>
</comment>